<keyword evidence="4" id="KW-1185">Reference proteome</keyword>
<accession>A0ABR4AGL8</accession>
<protein>
    <submittedName>
        <fullName evidence="3">Uncharacterized protein</fullName>
    </submittedName>
</protein>
<evidence type="ECO:0000313" key="3">
    <source>
        <dbReference type="EMBL" id="KAL2043849.1"/>
    </source>
</evidence>
<feature type="region of interest" description="Disordered" evidence="1">
    <location>
        <begin position="1"/>
        <end position="38"/>
    </location>
</feature>
<dbReference type="EMBL" id="JBEFKJ010000010">
    <property type="protein sequence ID" value="KAL2043849.1"/>
    <property type="molecule type" value="Genomic_DNA"/>
</dbReference>
<sequence length="153" mass="16772">MQEPRYPREPGLKDRRDIGGNTESSGFADAPPTAPDLAPGNFAHAALPPGMNWRLTRDLPDTLQVPEEIASYHIENLNSVSEIPKEHQSLTTIALAGMVVGCLMAMAIMYTLRKIRGRDRAVQTEILFRDVEIGENGDMGINGELLAGCKSER</sequence>
<comment type="caution">
    <text evidence="3">The sequence shown here is derived from an EMBL/GenBank/DDBJ whole genome shotgun (WGS) entry which is preliminary data.</text>
</comment>
<reference evidence="3 4" key="1">
    <citation type="submission" date="2024-09" db="EMBL/GenBank/DDBJ databases">
        <title>Rethinking Asexuality: The Enigmatic Case of Functional Sexual Genes in Lepraria (Stereocaulaceae).</title>
        <authorList>
            <person name="Doellman M."/>
            <person name="Sun Y."/>
            <person name="Barcenas-Pena A."/>
            <person name="Lumbsch H.T."/>
            <person name="Grewe F."/>
        </authorList>
    </citation>
    <scope>NUCLEOTIDE SEQUENCE [LARGE SCALE GENOMIC DNA]</scope>
    <source>
        <strain evidence="3 4">Mercado 3170</strain>
    </source>
</reference>
<keyword evidence="2" id="KW-0472">Membrane</keyword>
<feature type="compositionally biased region" description="Low complexity" evidence="1">
    <location>
        <begin position="28"/>
        <end position="38"/>
    </location>
</feature>
<feature type="compositionally biased region" description="Basic and acidic residues" evidence="1">
    <location>
        <begin position="1"/>
        <end position="18"/>
    </location>
</feature>
<name>A0ABR4AGL8_9LECA</name>
<evidence type="ECO:0000256" key="2">
    <source>
        <dbReference type="SAM" id="Phobius"/>
    </source>
</evidence>
<gene>
    <name evidence="3" type="ORF">N7G274_003369</name>
</gene>
<evidence type="ECO:0000313" key="4">
    <source>
        <dbReference type="Proteomes" id="UP001590950"/>
    </source>
</evidence>
<feature type="transmembrane region" description="Helical" evidence="2">
    <location>
        <begin position="90"/>
        <end position="112"/>
    </location>
</feature>
<keyword evidence="2" id="KW-0812">Transmembrane</keyword>
<keyword evidence="2" id="KW-1133">Transmembrane helix</keyword>
<organism evidence="3 4">
    <name type="scientific">Stereocaulon virgatum</name>
    <dbReference type="NCBI Taxonomy" id="373712"/>
    <lineage>
        <taxon>Eukaryota</taxon>
        <taxon>Fungi</taxon>
        <taxon>Dikarya</taxon>
        <taxon>Ascomycota</taxon>
        <taxon>Pezizomycotina</taxon>
        <taxon>Lecanoromycetes</taxon>
        <taxon>OSLEUM clade</taxon>
        <taxon>Lecanoromycetidae</taxon>
        <taxon>Lecanorales</taxon>
        <taxon>Lecanorineae</taxon>
        <taxon>Stereocaulaceae</taxon>
        <taxon>Stereocaulon</taxon>
    </lineage>
</organism>
<dbReference type="Proteomes" id="UP001590950">
    <property type="component" value="Unassembled WGS sequence"/>
</dbReference>
<proteinExistence type="predicted"/>
<evidence type="ECO:0000256" key="1">
    <source>
        <dbReference type="SAM" id="MobiDB-lite"/>
    </source>
</evidence>